<feature type="domain" description="Biotin carboxylation" evidence="15">
    <location>
        <begin position="1"/>
        <end position="447"/>
    </location>
</feature>
<evidence type="ECO:0000256" key="11">
    <source>
        <dbReference type="ARBA" id="ARBA00048600"/>
    </source>
</evidence>
<dbReference type="Gene3D" id="2.40.50.100">
    <property type="match status" value="1"/>
</dbReference>
<dbReference type="Pfam" id="PF02785">
    <property type="entry name" value="Biotin_carb_C"/>
    <property type="match status" value="1"/>
</dbReference>
<dbReference type="RefSeq" id="WP_117318843.1">
    <property type="nucleotide sequence ID" value="NZ_QQSW01000015.1"/>
</dbReference>
<evidence type="ECO:0000256" key="10">
    <source>
        <dbReference type="ARBA" id="ARBA00033786"/>
    </source>
</evidence>
<dbReference type="InterPro" id="IPR011053">
    <property type="entry name" value="Single_hybrid_motif"/>
</dbReference>
<dbReference type="NCBIfam" id="NF006367">
    <property type="entry name" value="PRK08591.1"/>
    <property type="match status" value="1"/>
</dbReference>
<evidence type="ECO:0000313" key="17">
    <source>
        <dbReference type="Proteomes" id="UP000294980"/>
    </source>
</evidence>
<name>A0A4R2KC47_9GAMM</name>
<proteinExistence type="predicted"/>
<comment type="function">
    <text evidence="2">This protein is a component of the acetyl coenzyme A carboxylase complex; first, biotin carboxylase catalyzes the carboxylation of the carrier protein and then the transcarboxylase transfers the carboxyl group to form malonyl-CoA.</text>
</comment>
<dbReference type="InterPro" id="IPR005479">
    <property type="entry name" value="CPAse_ATP-bd"/>
</dbReference>
<dbReference type="Gene3D" id="3.30.470.20">
    <property type="entry name" value="ATP-grasp fold, B domain"/>
    <property type="match status" value="1"/>
</dbReference>
<feature type="domain" description="ATP-grasp" evidence="14">
    <location>
        <begin position="120"/>
        <end position="317"/>
    </location>
</feature>
<dbReference type="Pfam" id="PF21139">
    <property type="entry name" value="BT_MCC_alpha"/>
    <property type="match status" value="1"/>
</dbReference>
<dbReference type="OrthoDB" id="9763189at2"/>
<dbReference type="InterPro" id="IPR048429">
    <property type="entry name" value="MCC_alpha_BT"/>
</dbReference>
<evidence type="ECO:0000256" key="5">
    <source>
        <dbReference type="ARBA" id="ARBA00017242"/>
    </source>
</evidence>
<accession>A0A4R2KC47</accession>
<keyword evidence="7 12" id="KW-0547">Nucleotide-binding</keyword>
<dbReference type="AlphaFoldDB" id="A0A4R2KC47"/>
<dbReference type="SUPFAM" id="SSF51230">
    <property type="entry name" value="Single hybrid motif"/>
    <property type="match status" value="1"/>
</dbReference>
<gene>
    <name evidence="16" type="ORF">EV688_1268</name>
</gene>
<dbReference type="InterPro" id="IPR005481">
    <property type="entry name" value="BC-like_N"/>
</dbReference>
<evidence type="ECO:0000313" key="16">
    <source>
        <dbReference type="EMBL" id="TCO70434.1"/>
    </source>
</evidence>
<dbReference type="FunFam" id="3.30.470.20:FF:000028">
    <property type="entry name" value="Methylcrotonoyl-CoA carboxylase subunit alpha, mitochondrial"/>
    <property type="match status" value="1"/>
</dbReference>
<evidence type="ECO:0000256" key="2">
    <source>
        <dbReference type="ARBA" id="ARBA00003761"/>
    </source>
</evidence>
<dbReference type="InterPro" id="IPR011764">
    <property type="entry name" value="Biotin_carboxylation_dom"/>
</dbReference>
<protein>
    <recommendedName>
        <fullName evidence="5">Biotin carboxylase</fullName>
    </recommendedName>
    <alternativeName>
        <fullName evidence="10">Acetyl-coenzyme A carboxylase biotin carboxylase subunit A</fullName>
    </alternativeName>
</protein>
<sequence length="666" mass="72390">MITKLLIANRGEIACRVIRTARRMGIATVAVFSDADADALHVTLADEAVWIGPSPARESYLRGERIIEAAQRTGATAIHPGYGFLSENAAFAQQCEDNGLLFIGPPASAIDAMGSKSAAKRIMGDAGVPLIPGYHGEEQTASLLRSEAQAIGYPVLLKAVAGGGGKGMRIADSDAEFETALQAAIRESRASFGDDRMLVEKYLARPRHVEVQVFCDNFGNAVYLAERDCSVQRRHQKVLEEAPAPGVDDTLRSAMGAAAVDAARAIDYRGAGTVEFLLDDDGRFYFMEMNTRLQVEHPVTEMITGQDLVEWQLRVAQGEPLPLAQADIRLSGHAFEARIYAEDPAQDFIPATGRISQLMLPAENAHVRVDTGVRSGDSISPYYDPLIAKLVVWDSSREQALNRLRTALRGFHVAGTVTNLDFLYRLIEVDAFSEGDIDTGFIARHEATIFRHLETDAVGDLASGAVAVLLSRQHERAQAADQHGDPGSPWRLTSGWRTNAPAMHRLTLRYHGSVHSLRVEQREQDFRVITDGEETTVSGALQETRLDITIDGHRRRGTLIRNDAHYSLVFPGHTVEFHEVDDEHAASEEDAGGALSAPMNGTIVTLLVEPGDSVVSGTPLLIMEAMKMEHTVRAPADGILERFLFAPGDLVDGGASLADFLAEDTE</sequence>
<dbReference type="Pfam" id="PF00364">
    <property type="entry name" value="Biotin_lipoyl"/>
    <property type="match status" value="1"/>
</dbReference>
<keyword evidence="17" id="KW-1185">Reference proteome</keyword>
<keyword evidence="9" id="KW-0092">Biotin</keyword>
<dbReference type="Pfam" id="PF02786">
    <property type="entry name" value="CPSase_L_D2"/>
    <property type="match status" value="1"/>
</dbReference>
<evidence type="ECO:0000259" key="15">
    <source>
        <dbReference type="PROSITE" id="PS50979"/>
    </source>
</evidence>
<comment type="catalytic activity">
    <reaction evidence="11">
        <text>N(6)-biotinyl-L-lysyl-[protein] + hydrogencarbonate + ATP = N(6)-carboxybiotinyl-L-lysyl-[protein] + ADP + phosphate + H(+)</text>
        <dbReference type="Rhea" id="RHEA:13501"/>
        <dbReference type="Rhea" id="RHEA-COMP:10505"/>
        <dbReference type="Rhea" id="RHEA-COMP:10506"/>
        <dbReference type="ChEBI" id="CHEBI:15378"/>
        <dbReference type="ChEBI" id="CHEBI:17544"/>
        <dbReference type="ChEBI" id="CHEBI:30616"/>
        <dbReference type="ChEBI" id="CHEBI:43474"/>
        <dbReference type="ChEBI" id="CHEBI:83144"/>
        <dbReference type="ChEBI" id="CHEBI:83145"/>
        <dbReference type="ChEBI" id="CHEBI:456216"/>
        <dbReference type="EC" id="6.3.4.14"/>
    </reaction>
</comment>
<dbReference type="Gene3D" id="3.40.50.20">
    <property type="match status" value="1"/>
</dbReference>
<dbReference type="InterPro" id="IPR013815">
    <property type="entry name" value="ATP_grasp_subdomain_1"/>
</dbReference>
<feature type="domain" description="Lipoyl-binding" evidence="13">
    <location>
        <begin position="585"/>
        <end position="661"/>
    </location>
</feature>
<dbReference type="FunFam" id="3.30.1490.20:FF:000003">
    <property type="entry name" value="acetyl-CoA carboxylase isoform X1"/>
    <property type="match status" value="1"/>
</dbReference>
<comment type="caution">
    <text evidence="16">The sequence shown here is derived from an EMBL/GenBank/DDBJ whole genome shotgun (WGS) entry which is preliminary data.</text>
</comment>
<dbReference type="FunFam" id="3.40.50.20:FF:000010">
    <property type="entry name" value="Propionyl-CoA carboxylase subunit alpha"/>
    <property type="match status" value="1"/>
</dbReference>
<evidence type="ECO:0000256" key="9">
    <source>
        <dbReference type="ARBA" id="ARBA00023267"/>
    </source>
</evidence>
<dbReference type="InterPro" id="IPR000089">
    <property type="entry name" value="Biotin_lipoyl"/>
</dbReference>
<evidence type="ECO:0000256" key="8">
    <source>
        <dbReference type="ARBA" id="ARBA00022840"/>
    </source>
</evidence>
<dbReference type="Pfam" id="PF00289">
    <property type="entry name" value="Biotin_carb_N"/>
    <property type="match status" value="1"/>
</dbReference>
<evidence type="ECO:0000256" key="6">
    <source>
        <dbReference type="ARBA" id="ARBA00022598"/>
    </source>
</evidence>
<dbReference type="PROSITE" id="PS00188">
    <property type="entry name" value="BIOTIN"/>
    <property type="match status" value="1"/>
</dbReference>
<dbReference type="Gene3D" id="3.30.700.40">
    <property type="match status" value="1"/>
</dbReference>
<dbReference type="GO" id="GO:0046872">
    <property type="term" value="F:metal ion binding"/>
    <property type="evidence" value="ECO:0007669"/>
    <property type="project" value="InterPro"/>
</dbReference>
<dbReference type="InterPro" id="IPR011054">
    <property type="entry name" value="Rudment_hybrid_motif"/>
</dbReference>
<evidence type="ECO:0000256" key="1">
    <source>
        <dbReference type="ARBA" id="ARBA00001953"/>
    </source>
</evidence>
<dbReference type="PROSITE" id="PS00867">
    <property type="entry name" value="CPSASE_2"/>
    <property type="match status" value="1"/>
</dbReference>
<evidence type="ECO:0000259" key="14">
    <source>
        <dbReference type="PROSITE" id="PS50975"/>
    </source>
</evidence>
<dbReference type="PROSITE" id="PS50979">
    <property type="entry name" value="BC"/>
    <property type="match status" value="1"/>
</dbReference>
<keyword evidence="8 12" id="KW-0067">ATP-binding</keyword>
<organism evidence="16 17">
    <name type="scientific">Chromatocurvus halotolerans</name>
    <dbReference type="NCBI Taxonomy" id="1132028"/>
    <lineage>
        <taxon>Bacteria</taxon>
        <taxon>Pseudomonadati</taxon>
        <taxon>Pseudomonadota</taxon>
        <taxon>Gammaproteobacteria</taxon>
        <taxon>Cellvibrionales</taxon>
        <taxon>Halieaceae</taxon>
        <taxon>Chromatocurvus</taxon>
    </lineage>
</organism>
<evidence type="ECO:0000256" key="12">
    <source>
        <dbReference type="PROSITE-ProRule" id="PRU00409"/>
    </source>
</evidence>
<dbReference type="InterPro" id="IPR050856">
    <property type="entry name" value="Biotin_carboxylase_complex"/>
</dbReference>
<dbReference type="Gene3D" id="3.30.1490.20">
    <property type="entry name" value="ATP-grasp fold, A domain"/>
    <property type="match status" value="1"/>
</dbReference>
<dbReference type="InterPro" id="IPR001882">
    <property type="entry name" value="Biotin_BS"/>
</dbReference>
<evidence type="ECO:0000256" key="7">
    <source>
        <dbReference type="ARBA" id="ARBA00022741"/>
    </source>
</evidence>
<dbReference type="GO" id="GO:0005524">
    <property type="term" value="F:ATP binding"/>
    <property type="evidence" value="ECO:0007669"/>
    <property type="project" value="UniProtKB-UniRule"/>
</dbReference>
<dbReference type="Proteomes" id="UP000294980">
    <property type="component" value="Unassembled WGS sequence"/>
</dbReference>
<comment type="pathway">
    <text evidence="3">Lipid metabolism; malonyl-CoA biosynthesis; malonyl-CoA from acetyl-CoA: step 1/1.</text>
</comment>
<evidence type="ECO:0000256" key="4">
    <source>
        <dbReference type="ARBA" id="ARBA00011750"/>
    </source>
</evidence>
<comment type="subunit">
    <text evidence="4">Acetyl-CoA carboxylase is a heterohexamer of biotin carboxyl carrier protein, biotin carboxylase and the two subunits of carboxyl transferase in a 2:2 complex.</text>
</comment>
<dbReference type="SUPFAM" id="SSF52440">
    <property type="entry name" value="PreATP-grasp domain"/>
    <property type="match status" value="1"/>
</dbReference>
<dbReference type="EMBL" id="SLWX01000026">
    <property type="protein sequence ID" value="TCO70434.1"/>
    <property type="molecule type" value="Genomic_DNA"/>
</dbReference>
<comment type="cofactor">
    <cofactor evidence="1">
        <name>biotin</name>
        <dbReference type="ChEBI" id="CHEBI:57586"/>
    </cofactor>
</comment>
<dbReference type="SUPFAM" id="SSF51246">
    <property type="entry name" value="Rudiment single hybrid motif"/>
    <property type="match status" value="1"/>
</dbReference>
<dbReference type="PANTHER" id="PTHR18866:SF33">
    <property type="entry name" value="METHYLCROTONOYL-COA CARBOXYLASE SUBUNIT ALPHA, MITOCHONDRIAL-RELATED"/>
    <property type="match status" value="1"/>
</dbReference>
<keyword evidence="6" id="KW-0436">Ligase</keyword>
<dbReference type="InterPro" id="IPR011761">
    <property type="entry name" value="ATP-grasp"/>
</dbReference>
<dbReference type="GO" id="GO:0004075">
    <property type="term" value="F:biotin carboxylase activity"/>
    <property type="evidence" value="ECO:0007669"/>
    <property type="project" value="UniProtKB-EC"/>
</dbReference>
<dbReference type="PROSITE" id="PS50968">
    <property type="entry name" value="BIOTINYL_LIPOYL"/>
    <property type="match status" value="1"/>
</dbReference>
<dbReference type="CDD" id="cd06850">
    <property type="entry name" value="biotinyl_domain"/>
    <property type="match status" value="1"/>
</dbReference>
<reference evidence="16 17" key="1">
    <citation type="submission" date="2019-03" db="EMBL/GenBank/DDBJ databases">
        <title>Genomic Encyclopedia of Type Strains, Phase IV (KMG-IV): sequencing the most valuable type-strain genomes for metagenomic binning, comparative biology and taxonomic classification.</title>
        <authorList>
            <person name="Goeker M."/>
        </authorList>
    </citation>
    <scope>NUCLEOTIDE SEQUENCE [LARGE SCALE GENOMIC DNA]</scope>
    <source>
        <strain evidence="16 17">DSM 23344</strain>
    </source>
</reference>
<dbReference type="InterPro" id="IPR005482">
    <property type="entry name" value="Biotin_COase_C"/>
</dbReference>
<dbReference type="SUPFAM" id="SSF56059">
    <property type="entry name" value="Glutathione synthetase ATP-binding domain-like"/>
    <property type="match status" value="1"/>
</dbReference>
<dbReference type="SMART" id="SM00878">
    <property type="entry name" value="Biotin_carb_C"/>
    <property type="match status" value="1"/>
</dbReference>
<evidence type="ECO:0000256" key="3">
    <source>
        <dbReference type="ARBA" id="ARBA00004956"/>
    </source>
</evidence>
<dbReference type="InterPro" id="IPR016185">
    <property type="entry name" value="PreATP-grasp_dom_sf"/>
</dbReference>
<evidence type="ECO:0000259" key="13">
    <source>
        <dbReference type="PROSITE" id="PS50968"/>
    </source>
</evidence>
<dbReference type="PANTHER" id="PTHR18866">
    <property type="entry name" value="CARBOXYLASE:PYRUVATE/ACETYL-COA/PROPIONYL-COA CARBOXYLASE"/>
    <property type="match status" value="1"/>
</dbReference>
<dbReference type="PROSITE" id="PS50975">
    <property type="entry name" value="ATP_GRASP"/>
    <property type="match status" value="1"/>
</dbReference>